<dbReference type="AlphaFoldDB" id="A0A096AYL4"/>
<keyword evidence="1" id="KW-0472">Membrane</keyword>
<comment type="caution">
    <text evidence="2">The sequence shown here is derived from an EMBL/GenBank/DDBJ whole genome shotgun (WGS) entry which is preliminary data.</text>
</comment>
<accession>A0A096AYL4</accession>
<protein>
    <submittedName>
        <fullName evidence="2">Uncharacterized protein</fullName>
    </submittedName>
</protein>
<evidence type="ECO:0000313" key="2">
    <source>
        <dbReference type="EMBL" id="KGF51900.1"/>
    </source>
</evidence>
<gene>
    <name evidence="2" type="ORF">HMPREF9302_05740</name>
</gene>
<keyword evidence="1" id="KW-0812">Transmembrane</keyword>
<sequence>MCDKLVGFDIFFTNNALSHFFNLFLAAYLCIIAFKGASCRFLFQCSFLCVFPLVYEGTPKWVLSLR</sequence>
<feature type="transmembrane region" description="Helical" evidence="1">
    <location>
        <begin position="16"/>
        <end position="34"/>
    </location>
</feature>
<dbReference type="Proteomes" id="UP000029614">
    <property type="component" value="Unassembled WGS sequence"/>
</dbReference>
<proteinExistence type="predicted"/>
<keyword evidence="1" id="KW-1133">Transmembrane helix</keyword>
<keyword evidence="3" id="KW-1185">Reference proteome</keyword>
<evidence type="ECO:0000256" key="1">
    <source>
        <dbReference type="SAM" id="Phobius"/>
    </source>
</evidence>
<name>A0A096AYL4_9BACT</name>
<dbReference type="EMBL" id="JRNU01000021">
    <property type="protein sequence ID" value="KGF51900.1"/>
    <property type="molecule type" value="Genomic_DNA"/>
</dbReference>
<organism evidence="2 3">
    <name type="scientific">Prevotella amnii DNF00058</name>
    <dbReference type="NCBI Taxonomy" id="1401066"/>
    <lineage>
        <taxon>Bacteria</taxon>
        <taxon>Pseudomonadati</taxon>
        <taxon>Bacteroidota</taxon>
        <taxon>Bacteroidia</taxon>
        <taxon>Bacteroidales</taxon>
        <taxon>Prevotellaceae</taxon>
        <taxon>Prevotella</taxon>
    </lineage>
</organism>
<reference evidence="2 3" key="1">
    <citation type="submission" date="2014-07" db="EMBL/GenBank/DDBJ databases">
        <authorList>
            <person name="McCorrison J."/>
            <person name="Sanka R."/>
            <person name="Torralba M."/>
            <person name="Gillis M."/>
            <person name="Haft D.H."/>
            <person name="Methe B."/>
            <person name="Sutton G."/>
            <person name="Nelson K.E."/>
        </authorList>
    </citation>
    <scope>NUCLEOTIDE SEQUENCE [LARGE SCALE GENOMIC DNA]</scope>
    <source>
        <strain evidence="2 3">DNF00058</strain>
    </source>
</reference>
<evidence type="ECO:0000313" key="3">
    <source>
        <dbReference type="Proteomes" id="UP000029614"/>
    </source>
</evidence>